<accession>A0A8S9NZB8</accession>
<organism evidence="1 2">
    <name type="scientific">Brassica cretica</name>
    <name type="common">Mustard</name>
    <dbReference type="NCBI Taxonomy" id="69181"/>
    <lineage>
        <taxon>Eukaryota</taxon>
        <taxon>Viridiplantae</taxon>
        <taxon>Streptophyta</taxon>
        <taxon>Embryophyta</taxon>
        <taxon>Tracheophyta</taxon>
        <taxon>Spermatophyta</taxon>
        <taxon>Magnoliopsida</taxon>
        <taxon>eudicotyledons</taxon>
        <taxon>Gunneridae</taxon>
        <taxon>Pentapetalae</taxon>
        <taxon>rosids</taxon>
        <taxon>malvids</taxon>
        <taxon>Brassicales</taxon>
        <taxon>Brassicaceae</taxon>
        <taxon>Brassiceae</taxon>
        <taxon>Brassica</taxon>
    </lineage>
</organism>
<comment type="caution">
    <text evidence="1">The sequence shown here is derived from an EMBL/GenBank/DDBJ whole genome shotgun (WGS) entry which is preliminary data.</text>
</comment>
<dbReference type="AlphaFoldDB" id="A0A8S9NZB8"/>
<reference evidence="1" key="1">
    <citation type="submission" date="2019-12" db="EMBL/GenBank/DDBJ databases">
        <title>Genome sequencing and annotation of Brassica cretica.</title>
        <authorList>
            <person name="Studholme D.J."/>
            <person name="Sarris P."/>
        </authorList>
    </citation>
    <scope>NUCLEOTIDE SEQUENCE</scope>
    <source>
        <strain evidence="1">PFS-109/04</strain>
        <tissue evidence="1">Leaf</tissue>
    </source>
</reference>
<evidence type="ECO:0000313" key="1">
    <source>
        <dbReference type="EMBL" id="KAF3509096.1"/>
    </source>
</evidence>
<evidence type="ECO:0000313" key="2">
    <source>
        <dbReference type="Proteomes" id="UP000712600"/>
    </source>
</evidence>
<proteinExistence type="predicted"/>
<sequence length="130" mass="14950">MGKLMQIQVSLGISASAHVRCFCVCGGFVFNGASPTQLQGLGGKCILQRWQGRELKRLYVDENPFIEREENYEIYQEIYGDPIYDVYEDDVRVVDFIFNEDSFANLVCAKIVQHKIRGKFVHDEFRANFG</sequence>
<gene>
    <name evidence="1" type="ORF">F2Q69_00008509</name>
</gene>
<dbReference type="EMBL" id="QGKX02001521">
    <property type="protein sequence ID" value="KAF3509096.1"/>
    <property type="molecule type" value="Genomic_DNA"/>
</dbReference>
<protein>
    <submittedName>
        <fullName evidence="1">Uncharacterized protein</fullName>
    </submittedName>
</protein>
<name>A0A8S9NZB8_BRACR</name>
<dbReference type="Proteomes" id="UP000712600">
    <property type="component" value="Unassembled WGS sequence"/>
</dbReference>